<evidence type="ECO:0000313" key="1">
    <source>
        <dbReference type="EMBL" id="KAF3559285.1"/>
    </source>
</evidence>
<organism evidence="1 2">
    <name type="scientific">Brassica cretica</name>
    <name type="common">Mustard</name>
    <dbReference type="NCBI Taxonomy" id="69181"/>
    <lineage>
        <taxon>Eukaryota</taxon>
        <taxon>Viridiplantae</taxon>
        <taxon>Streptophyta</taxon>
        <taxon>Embryophyta</taxon>
        <taxon>Tracheophyta</taxon>
        <taxon>Spermatophyta</taxon>
        <taxon>Magnoliopsida</taxon>
        <taxon>eudicotyledons</taxon>
        <taxon>Gunneridae</taxon>
        <taxon>Pentapetalae</taxon>
        <taxon>rosids</taxon>
        <taxon>malvids</taxon>
        <taxon>Brassicales</taxon>
        <taxon>Brassicaceae</taxon>
        <taxon>Brassiceae</taxon>
        <taxon>Brassica</taxon>
    </lineage>
</organism>
<sequence length="422" mass="47571">METSCYHERYRVVYRELAEIVSRDRAKTLKLRSSDHERKKDLIASGIESSIASWLRSCLGIELRRSEVVSWDRVTNGNMMSIRFRVRDREFSTILGAHGFPTLHTIIRQKRAHSINVCGQVVMIFFKSWNQIQSINQPRREINHRPTKKHINTISSILSSTQIGNKLFHYIRLERIASCPCWYRGRELKLISSDHEWKQAVITSGIESSIASWLRSCLEIELRRCIIPFQQQPLLPVSPSAAPSVLWDVGLDLLKYQEFYNTQRDGNLVSSDSDFWNGLMEESSNCGAQYFVVRNEVRQDQGQPPVETTVGVNARTVEEGNLNTAVVNDEGSSSTGSTHVVCSQTESRIPMQGNEVEGGMVTLSLGPTQTEKTKVITEATNPSKTPALSLTLAGGNVEGGTQKKPNHINLAETSIRRERDRG</sequence>
<evidence type="ECO:0000313" key="2">
    <source>
        <dbReference type="Proteomes" id="UP000712600"/>
    </source>
</evidence>
<reference evidence="1" key="1">
    <citation type="submission" date="2019-12" db="EMBL/GenBank/DDBJ databases">
        <title>Genome sequencing and annotation of Brassica cretica.</title>
        <authorList>
            <person name="Studholme D.J."/>
            <person name="Sarris P."/>
        </authorList>
    </citation>
    <scope>NUCLEOTIDE SEQUENCE</scope>
    <source>
        <strain evidence="1">PFS-109/04</strain>
        <tissue evidence="1">Leaf</tissue>
    </source>
</reference>
<name>A0A8S9R780_BRACR</name>
<dbReference type="Proteomes" id="UP000712600">
    <property type="component" value="Unassembled WGS sequence"/>
</dbReference>
<comment type="caution">
    <text evidence="1">The sequence shown here is derived from an EMBL/GenBank/DDBJ whole genome shotgun (WGS) entry which is preliminary data.</text>
</comment>
<protein>
    <submittedName>
        <fullName evidence="1">Uncharacterized protein</fullName>
    </submittedName>
</protein>
<accession>A0A8S9R780</accession>
<dbReference type="AlphaFoldDB" id="A0A8S9R780"/>
<dbReference type="EMBL" id="QGKX02000996">
    <property type="protein sequence ID" value="KAF3559285.1"/>
    <property type="molecule type" value="Genomic_DNA"/>
</dbReference>
<proteinExistence type="predicted"/>
<gene>
    <name evidence="1" type="ORF">F2Q69_00011796</name>
</gene>